<dbReference type="Proteomes" id="UP000215335">
    <property type="component" value="Unassembled WGS sequence"/>
</dbReference>
<reference evidence="1 2" key="1">
    <citation type="journal article" date="2017" name="Curr. Biol.">
        <title>The Evolution of Venom by Co-option of Single-Copy Genes.</title>
        <authorList>
            <person name="Martinson E.O."/>
            <person name="Mrinalini"/>
            <person name="Kelkar Y.D."/>
            <person name="Chang C.H."/>
            <person name="Werren J.H."/>
        </authorList>
    </citation>
    <scope>NUCLEOTIDE SEQUENCE [LARGE SCALE GENOMIC DNA]</scope>
    <source>
        <strain evidence="1 2">Alberta</strain>
        <tissue evidence="1">Whole body</tissue>
    </source>
</reference>
<keyword evidence="2" id="KW-1185">Reference proteome</keyword>
<evidence type="ECO:0000313" key="2">
    <source>
        <dbReference type="Proteomes" id="UP000215335"/>
    </source>
</evidence>
<dbReference type="EMBL" id="NNAY01005576">
    <property type="protein sequence ID" value="OXU16625.1"/>
    <property type="molecule type" value="Genomic_DNA"/>
</dbReference>
<comment type="caution">
    <text evidence="1">The sequence shown here is derived from an EMBL/GenBank/DDBJ whole genome shotgun (WGS) entry which is preliminary data.</text>
</comment>
<sequence length="238" mass="26659">MTINKSQGQTFNIVYLLNPEKRIKWRKKDERSKQPEGLLVKVGQNKMYAHVLEKLQEAFTAEVEKAVEGVGEVRKEEWQWILKIQDIDLEATVDKVRMSIGKALGNQDDSRKVTLLKPNMSGLRIAVVMLAKGQADELLRIGHVRGPCKLQDQKESEGSAVPQMSSISARTRIDQTFASSAGELTTVLHNARPNQVASSTKSLVRKRTAVNTWLDRAAAACSGVPWIWRKKGKNDGKR</sequence>
<gene>
    <name evidence="1" type="ORF">TSAR_009214</name>
</gene>
<dbReference type="AlphaFoldDB" id="A0A232EE51"/>
<accession>A0A232EE51</accession>
<organism evidence="1 2">
    <name type="scientific">Trichomalopsis sarcophagae</name>
    <dbReference type="NCBI Taxonomy" id="543379"/>
    <lineage>
        <taxon>Eukaryota</taxon>
        <taxon>Metazoa</taxon>
        <taxon>Ecdysozoa</taxon>
        <taxon>Arthropoda</taxon>
        <taxon>Hexapoda</taxon>
        <taxon>Insecta</taxon>
        <taxon>Pterygota</taxon>
        <taxon>Neoptera</taxon>
        <taxon>Endopterygota</taxon>
        <taxon>Hymenoptera</taxon>
        <taxon>Apocrita</taxon>
        <taxon>Proctotrupomorpha</taxon>
        <taxon>Chalcidoidea</taxon>
        <taxon>Pteromalidae</taxon>
        <taxon>Pteromalinae</taxon>
        <taxon>Trichomalopsis</taxon>
    </lineage>
</organism>
<evidence type="ECO:0000313" key="1">
    <source>
        <dbReference type="EMBL" id="OXU16625.1"/>
    </source>
</evidence>
<proteinExistence type="predicted"/>
<protein>
    <submittedName>
        <fullName evidence="1">Uncharacterized protein</fullName>
    </submittedName>
</protein>
<name>A0A232EE51_9HYME</name>